<gene>
    <name evidence="7" type="ORF">ElyMa_005845000</name>
</gene>
<feature type="transmembrane region" description="Helical" evidence="6">
    <location>
        <begin position="343"/>
        <end position="362"/>
    </location>
</feature>
<name>A0AAV4FZT1_9GAST</name>
<dbReference type="Proteomes" id="UP000762676">
    <property type="component" value="Unassembled WGS sequence"/>
</dbReference>
<dbReference type="GO" id="GO:0016020">
    <property type="term" value="C:membrane"/>
    <property type="evidence" value="ECO:0007669"/>
    <property type="project" value="UniProtKB-SubCell"/>
</dbReference>
<keyword evidence="8" id="KW-1185">Reference proteome</keyword>
<comment type="subcellular location">
    <subcellularLocation>
        <location evidence="1">Membrane</location>
        <topology evidence="1">Multi-pass membrane protein</topology>
    </subcellularLocation>
</comment>
<feature type="transmembrane region" description="Helical" evidence="6">
    <location>
        <begin position="408"/>
        <end position="425"/>
    </location>
</feature>
<dbReference type="InterPro" id="IPR036259">
    <property type="entry name" value="MFS_trans_sf"/>
</dbReference>
<proteinExistence type="predicted"/>
<evidence type="ECO:0000256" key="1">
    <source>
        <dbReference type="ARBA" id="ARBA00004141"/>
    </source>
</evidence>
<evidence type="ECO:0000256" key="4">
    <source>
        <dbReference type="ARBA" id="ARBA00022989"/>
    </source>
</evidence>
<keyword evidence="4 6" id="KW-1133">Transmembrane helix</keyword>
<feature type="transmembrane region" description="Helical" evidence="6">
    <location>
        <begin position="492"/>
        <end position="515"/>
    </location>
</feature>
<feature type="transmembrane region" description="Helical" evidence="6">
    <location>
        <begin position="12"/>
        <end position="31"/>
    </location>
</feature>
<evidence type="ECO:0000256" key="6">
    <source>
        <dbReference type="SAM" id="Phobius"/>
    </source>
</evidence>
<keyword evidence="2" id="KW-0813">Transport</keyword>
<sequence length="521" mass="57373">MWSKDSRHAEIGSLIGAHILVASASFTWIYGNLSTYMNSYYYFQCSPGCLDGDSQWIINTFFITVGAGLFLFEHTQQLLGLRWTLIATILIYNTSFFLSVWAVQVSVAATCVLMGVLLGLASGMIMNIGFKFIHLWAPKNSGAYMVTVISSGPLLNIIQNQIITEFVNPLNLKPNAQYGPWVFFSQPEILHRVPKVIFLLASINLTLQLIGFFLMSSPPAAKSTLNSVSAPQNHVPGQEISNGKKGVPPFCSMGHDAKEAGRKSSEYCSIINNGVYQNGYRDDVNYKTIATNLEVGEPVVTTTTKQEALSLSHSGNLEFNDTVTRQTDYTPLKAVQTAKFWSLWLYGASTGLSMMLSSSFYKEFGLVYIHNDKLMTLLGSIIPALVGACGIIFGSLIKNNLMHVNDCLVLSLALNSLTFAFWFFAARLGEIVYMTLILVMAFSHSFVYFVLTNGTMEAFGSEHFATIYSMVFSGRATATFLSALYLTPLLKAVGWFWIFASSVCVSLTALAFKVVSTSFLP</sequence>
<protein>
    <submittedName>
        <fullName evidence="7">Oxalate:formate antiporter</fullName>
    </submittedName>
</protein>
<evidence type="ECO:0000256" key="5">
    <source>
        <dbReference type="ARBA" id="ARBA00023136"/>
    </source>
</evidence>
<feature type="transmembrane region" description="Helical" evidence="6">
    <location>
        <begin position="79"/>
        <end position="101"/>
    </location>
</feature>
<dbReference type="InterPro" id="IPR052983">
    <property type="entry name" value="MFS_Riboflavin_Transporter"/>
</dbReference>
<feature type="transmembrane region" description="Helical" evidence="6">
    <location>
        <begin position="142"/>
        <end position="163"/>
    </location>
</feature>
<feature type="transmembrane region" description="Helical" evidence="6">
    <location>
        <begin position="196"/>
        <end position="215"/>
    </location>
</feature>
<comment type="caution">
    <text evidence="7">The sequence shown here is derived from an EMBL/GenBank/DDBJ whole genome shotgun (WGS) entry which is preliminary data.</text>
</comment>
<feature type="transmembrane region" description="Helical" evidence="6">
    <location>
        <begin position="463"/>
        <end position="486"/>
    </location>
</feature>
<accession>A0AAV4FZT1</accession>
<keyword evidence="3 6" id="KW-0812">Transmembrane</keyword>
<dbReference type="PANTHER" id="PTHR43385">
    <property type="entry name" value="RIBOFLAVIN TRANSPORTER RIBJ"/>
    <property type="match status" value="1"/>
</dbReference>
<evidence type="ECO:0000256" key="3">
    <source>
        <dbReference type="ARBA" id="ARBA00022692"/>
    </source>
</evidence>
<dbReference type="PANTHER" id="PTHR43385:SF1">
    <property type="entry name" value="RIBOFLAVIN TRANSPORTER RIBJ"/>
    <property type="match status" value="1"/>
</dbReference>
<feature type="transmembrane region" description="Helical" evidence="6">
    <location>
        <begin position="431"/>
        <end position="451"/>
    </location>
</feature>
<dbReference type="AlphaFoldDB" id="A0AAV4FZT1"/>
<dbReference type="SUPFAM" id="SSF103473">
    <property type="entry name" value="MFS general substrate transporter"/>
    <property type="match status" value="1"/>
</dbReference>
<evidence type="ECO:0000256" key="2">
    <source>
        <dbReference type="ARBA" id="ARBA00022448"/>
    </source>
</evidence>
<feature type="transmembrane region" description="Helical" evidence="6">
    <location>
        <begin position="107"/>
        <end position="130"/>
    </location>
</feature>
<reference evidence="7 8" key="1">
    <citation type="journal article" date="2021" name="Elife">
        <title>Chloroplast acquisition without the gene transfer in kleptoplastic sea slugs, Plakobranchus ocellatus.</title>
        <authorList>
            <person name="Maeda T."/>
            <person name="Takahashi S."/>
            <person name="Yoshida T."/>
            <person name="Shimamura S."/>
            <person name="Takaki Y."/>
            <person name="Nagai Y."/>
            <person name="Toyoda A."/>
            <person name="Suzuki Y."/>
            <person name="Arimoto A."/>
            <person name="Ishii H."/>
            <person name="Satoh N."/>
            <person name="Nishiyama T."/>
            <person name="Hasebe M."/>
            <person name="Maruyama T."/>
            <person name="Minagawa J."/>
            <person name="Obokata J."/>
            <person name="Shigenobu S."/>
        </authorList>
    </citation>
    <scope>NUCLEOTIDE SEQUENCE [LARGE SCALE GENOMIC DNA]</scope>
</reference>
<keyword evidence="5 6" id="KW-0472">Membrane</keyword>
<dbReference type="Gene3D" id="1.20.1250.20">
    <property type="entry name" value="MFS general substrate transporter like domains"/>
    <property type="match status" value="1"/>
</dbReference>
<feature type="transmembrane region" description="Helical" evidence="6">
    <location>
        <begin position="374"/>
        <end position="396"/>
    </location>
</feature>
<evidence type="ECO:0000313" key="7">
    <source>
        <dbReference type="EMBL" id="GFR78213.1"/>
    </source>
</evidence>
<evidence type="ECO:0000313" key="8">
    <source>
        <dbReference type="Proteomes" id="UP000762676"/>
    </source>
</evidence>
<dbReference type="EMBL" id="BMAT01011731">
    <property type="protein sequence ID" value="GFR78213.1"/>
    <property type="molecule type" value="Genomic_DNA"/>
</dbReference>
<feature type="transmembrane region" description="Helical" evidence="6">
    <location>
        <begin position="56"/>
        <end position="72"/>
    </location>
</feature>
<organism evidence="7 8">
    <name type="scientific">Elysia marginata</name>
    <dbReference type="NCBI Taxonomy" id="1093978"/>
    <lineage>
        <taxon>Eukaryota</taxon>
        <taxon>Metazoa</taxon>
        <taxon>Spiralia</taxon>
        <taxon>Lophotrochozoa</taxon>
        <taxon>Mollusca</taxon>
        <taxon>Gastropoda</taxon>
        <taxon>Heterobranchia</taxon>
        <taxon>Euthyneura</taxon>
        <taxon>Panpulmonata</taxon>
        <taxon>Sacoglossa</taxon>
        <taxon>Placobranchoidea</taxon>
        <taxon>Plakobranchidae</taxon>
        <taxon>Elysia</taxon>
    </lineage>
</organism>